<dbReference type="InterPro" id="IPR054502">
    <property type="entry name" value="bHLH-TF_ACT-like_plant"/>
</dbReference>
<proteinExistence type="predicted"/>
<dbReference type="Pfam" id="PF22754">
    <property type="entry name" value="bHLH-TF_ACT-like_plant"/>
    <property type="match status" value="1"/>
</dbReference>
<organism evidence="4 5">
    <name type="scientific">Nicotiana attenuata</name>
    <name type="common">Coyote tobacco</name>
    <dbReference type="NCBI Taxonomy" id="49451"/>
    <lineage>
        <taxon>Eukaryota</taxon>
        <taxon>Viridiplantae</taxon>
        <taxon>Streptophyta</taxon>
        <taxon>Embryophyta</taxon>
        <taxon>Tracheophyta</taxon>
        <taxon>Spermatophyta</taxon>
        <taxon>Magnoliopsida</taxon>
        <taxon>eudicotyledons</taxon>
        <taxon>Gunneridae</taxon>
        <taxon>Pentapetalae</taxon>
        <taxon>asterids</taxon>
        <taxon>lamiids</taxon>
        <taxon>Solanales</taxon>
        <taxon>Solanaceae</taxon>
        <taxon>Nicotianoideae</taxon>
        <taxon>Nicotianeae</taxon>
        <taxon>Nicotiana</taxon>
    </lineage>
</organism>
<dbReference type="AlphaFoldDB" id="A0A1J6IFJ6"/>
<keyword evidence="2" id="KW-0539">Nucleus</keyword>
<dbReference type="GO" id="GO:0005634">
    <property type="term" value="C:nucleus"/>
    <property type="evidence" value="ECO:0007669"/>
    <property type="project" value="UniProtKB-SubCell"/>
</dbReference>
<dbReference type="STRING" id="49451.A0A1J6IFJ6"/>
<reference evidence="4" key="1">
    <citation type="submission" date="2016-11" db="EMBL/GenBank/DDBJ databases">
        <title>The genome of Nicotiana attenuata.</title>
        <authorList>
            <person name="Xu S."/>
            <person name="Brockmoeller T."/>
            <person name="Gaquerel E."/>
            <person name="Navarro A."/>
            <person name="Kuhl H."/>
            <person name="Gase K."/>
            <person name="Ling Z."/>
            <person name="Zhou W."/>
            <person name="Kreitzer C."/>
            <person name="Stanke M."/>
            <person name="Tang H."/>
            <person name="Lyons E."/>
            <person name="Pandey P."/>
            <person name="Pandey S.P."/>
            <person name="Timmermann B."/>
            <person name="Baldwin I.T."/>
        </authorList>
    </citation>
    <scope>NUCLEOTIDE SEQUENCE [LARGE SCALE GENOMIC DNA]</scope>
    <source>
        <strain evidence="4">UT</strain>
    </source>
</reference>
<feature type="domain" description="Plant bHLH transcription factor ACT-like" evidence="3">
    <location>
        <begin position="45"/>
        <end position="97"/>
    </location>
</feature>
<comment type="caution">
    <text evidence="4">The sequence shown here is derived from an EMBL/GenBank/DDBJ whole genome shotgun (WGS) entry which is preliminary data.</text>
</comment>
<evidence type="ECO:0000313" key="5">
    <source>
        <dbReference type="Proteomes" id="UP000187609"/>
    </source>
</evidence>
<comment type="subcellular location">
    <subcellularLocation>
        <location evidence="1">Nucleus</location>
    </subcellularLocation>
</comment>
<dbReference type="GO" id="GO:0080090">
    <property type="term" value="P:regulation of primary metabolic process"/>
    <property type="evidence" value="ECO:0007669"/>
    <property type="project" value="UniProtKB-ARBA"/>
</dbReference>
<dbReference type="PANTHER" id="PTHR45959">
    <property type="entry name" value="BHLH TRANSCRIPTION FACTOR"/>
    <property type="match status" value="1"/>
</dbReference>
<evidence type="ECO:0000259" key="3">
    <source>
        <dbReference type="Pfam" id="PF22754"/>
    </source>
</evidence>
<dbReference type="PANTHER" id="PTHR45959:SF21">
    <property type="entry name" value="TRANSCRIPTION FACTOR BHLH18-LIKE"/>
    <property type="match status" value="1"/>
</dbReference>
<evidence type="ECO:0000256" key="2">
    <source>
        <dbReference type="ARBA" id="ARBA00023242"/>
    </source>
</evidence>
<dbReference type="OMA" id="EARCCDQ"/>
<sequence length="104" mass="11700">MDKASILEGATSLIRKLREKGAAPAVKKARNYEHQSSIDMSILPEIEVRILEEEVLITVYCKKKYTGIIDEILSVIQKLHLTIKSSNFLTFGNTTMHITIIAQV</sequence>
<dbReference type="Gramene" id="OIT03646">
    <property type="protein sequence ID" value="OIT03646"/>
    <property type="gene ID" value="A4A49_01330"/>
</dbReference>
<accession>A0A1J6IFJ6</accession>
<dbReference type="Proteomes" id="UP000187609">
    <property type="component" value="Unassembled WGS sequence"/>
</dbReference>
<name>A0A1J6IFJ6_NICAT</name>
<evidence type="ECO:0000313" key="4">
    <source>
        <dbReference type="EMBL" id="OIT03646.1"/>
    </source>
</evidence>
<gene>
    <name evidence="4" type="ORF">A4A49_01330</name>
</gene>
<dbReference type="EMBL" id="MJEQ01037187">
    <property type="protein sequence ID" value="OIT03646.1"/>
    <property type="molecule type" value="Genomic_DNA"/>
</dbReference>
<keyword evidence="5" id="KW-1185">Reference proteome</keyword>
<dbReference type="InterPro" id="IPR052610">
    <property type="entry name" value="bHLH_transcription_regulator"/>
</dbReference>
<protein>
    <recommendedName>
        <fullName evidence="3">Plant bHLH transcription factor ACT-like domain-containing protein</fullName>
    </recommendedName>
</protein>
<evidence type="ECO:0000256" key="1">
    <source>
        <dbReference type="ARBA" id="ARBA00004123"/>
    </source>
</evidence>